<dbReference type="OrthoDB" id="3139399at2759"/>
<organism evidence="1 2">
    <name type="scientific">Schizopora paradoxa</name>
    <dbReference type="NCBI Taxonomy" id="27342"/>
    <lineage>
        <taxon>Eukaryota</taxon>
        <taxon>Fungi</taxon>
        <taxon>Dikarya</taxon>
        <taxon>Basidiomycota</taxon>
        <taxon>Agaricomycotina</taxon>
        <taxon>Agaricomycetes</taxon>
        <taxon>Hymenochaetales</taxon>
        <taxon>Schizoporaceae</taxon>
        <taxon>Schizopora</taxon>
    </lineage>
</organism>
<reference evidence="1 2" key="1">
    <citation type="submission" date="2015-04" db="EMBL/GenBank/DDBJ databases">
        <title>Complete genome sequence of Schizopora paradoxa KUC8140, a cosmopolitan wood degrader in East Asia.</title>
        <authorList>
            <consortium name="DOE Joint Genome Institute"/>
            <person name="Min B."/>
            <person name="Park H."/>
            <person name="Jang Y."/>
            <person name="Kim J.-J."/>
            <person name="Kim K.H."/>
            <person name="Pangilinan J."/>
            <person name="Lipzen A."/>
            <person name="Riley R."/>
            <person name="Grigoriev I.V."/>
            <person name="Spatafora J.W."/>
            <person name="Choi I.-G."/>
        </authorList>
    </citation>
    <scope>NUCLEOTIDE SEQUENCE [LARGE SCALE GENOMIC DNA]</scope>
    <source>
        <strain evidence="1 2">KUC8140</strain>
    </source>
</reference>
<sequence>MISQEMSDQSRTDTSSACDLFERLCSEILGEIFVACSFKDKCDDERTAPSLSSAPINVSQVCRRWRQVALSIPRLWSSFLLKRCDIDDDSCDDSQYLRRIIPVIKTWVERSSSAPLDFEIELLPYESAKETAEEIESLLDLLFEQRERWRSASIDYSFRFSKWADVTFSDMHMLQDLLLKFFPTPHCVPRVDLTQSLKLKSLSLGGNFKMVGSNVIPSLAEVQMVPYTFPVYIDGNPAPYISPTLQACFDIFRRAPSLETLVVSIEASEEGTFEHIRMDELRTMLLDLGSNGATSKHHLSSFFEHLTLPSLTTLKISGTFLDYCPITSSLLAMVQRSQASISALVLDGSAFKEEHVVSLLRLFPGLETLILRGMTTLDEVLTNLTLTSTNGIEDDFCPRLKRFSVQEIQSLSVSRFLDCIISRWRGPSDSLEGHVVFERSLQEVYVENSIYGEIPKAVQDLTDEGLKIEILNQFF</sequence>
<dbReference type="InterPro" id="IPR036047">
    <property type="entry name" value="F-box-like_dom_sf"/>
</dbReference>
<protein>
    <submittedName>
        <fullName evidence="1">Uncharacterized protein</fullName>
    </submittedName>
</protein>
<dbReference type="SUPFAM" id="SSF52047">
    <property type="entry name" value="RNI-like"/>
    <property type="match status" value="1"/>
</dbReference>
<dbReference type="InterPro" id="IPR032675">
    <property type="entry name" value="LRR_dom_sf"/>
</dbReference>
<dbReference type="Proteomes" id="UP000053477">
    <property type="component" value="Unassembled WGS sequence"/>
</dbReference>
<dbReference type="SUPFAM" id="SSF81383">
    <property type="entry name" value="F-box domain"/>
    <property type="match status" value="1"/>
</dbReference>
<evidence type="ECO:0000313" key="1">
    <source>
        <dbReference type="EMBL" id="KLO08824.1"/>
    </source>
</evidence>
<proteinExistence type="predicted"/>
<accession>A0A0H2RAH6</accession>
<keyword evidence="2" id="KW-1185">Reference proteome</keyword>
<dbReference type="InParanoid" id="A0A0H2RAH6"/>
<dbReference type="AlphaFoldDB" id="A0A0H2RAH6"/>
<evidence type="ECO:0000313" key="2">
    <source>
        <dbReference type="Proteomes" id="UP000053477"/>
    </source>
</evidence>
<gene>
    <name evidence="1" type="ORF">SCHPADRAFT_1000685</name>
</gene>
<dbReference type="Gene3D" id="1.20.1280.50">
    <property type="match status" value="1"/>
</dbReference>
<name>A0A0H2RAH6_9AGAM</name>
<dbReference type="EMBL" id="KQ086076">
    <property type="protein sequence ID" value="KLO08824.1"/>
    <property type="molecule type" value="Genomic_DNA"/>
</dbReference>
<dbReference type="Gene3D" id="3.80.10.10">
    <property type="entry name" value="Ribonuclease Inhibitor"/>
    <property type="match status" value="1"/>
</dbReference>